<evidence type="ECO:0000259" key="2">
    <source>
        <dbReference type="PROSITE" id="PS50157"/>
    </source>
</evidence>
<dbReference type="Proteomes" id="UP001151760">
    <property type="component" value="Unassembled WGS sequence"/>
</dbReference>
<keyword evidence="4" id="KW-1185">Reference proteome</keyword>
<keyword evidence="1" id="KW-0479">Metal-binding</keyword>
<comment type="caution">
    <text evidence="3">The sequence shown here is derived from an EMBL/GenBank/DDBJ whole genome shotgun (WGS) entry which is preliminary data.</text>
</comment>
<evidence type="ECO:0000313" key="4">
    <source>
        <dbReference type="Proteomes" id="UP001151760"/>
    </source>
</evidence>
<reference evidence="3" key="2">
    <citation type="submission" date="2022-01" db="EMBL/GenBank/DDBJ databases">
        <authorList>
            <person name="Yamashiro T."/>
            <person name="Shiraishi A."/>
            <person name="Satake H."/>
            <person name="Nakayama K."/>
        </authorList>
    </citation>
    <scope>NUCLEOTIDE SEQUENCE</scope>
</reference>
<sequence>MFLHECKVCGEKFKIEQALGGNMQKHQGMKHEAGRDNVGHVLQQLEVKAFSELTVEALLELKFYDLHVPADEDEGASHTANQIHSYYEFLKLADA</sequence>
<evidence type="ECO:0000313" key="3">
    <source>
        <dbReference type="EMBL" id="GJT91945.1"/>
    </source>
</evidence>
<keyword evidence="1" id="KW-0863">Zinc-finger</keyword>
<dbReference type="EMBL" id="BQNB010020064">
    <property type="protein sequence ID" value="GJT91945.1"/>
    <property type="molecule type" value="Genomic_DNA"/>
</dbReference>
<name>A0ABQ5HVR8_9ASTR</name>
<keyword evidence="1" id="KW-0862">Zinc</keyword>
<dbReference type="InterPro" id="IPR013087">
    <property type="entry name" value="Znf_C2H2_type"/>
</dbReference>
<protein>
    <submittedName>
        <fullName evidence="3">Zinc finger protein ZAT11-like protein</fullName>
    </submittedName>
</protein>
<gene>
    <name evidence="3" type="ORF">Tco_1080790</name>
</gene>
<accession>A0ABQ5HVR8</accession>
<organism evidence="3 4">
    <name type="scientific">Tanacetum coccineum</name>
    <dbReference type="NCBI Taxonomy" id="301880"/>
    <lineage>
        <taxon>Eukaryota</taxon>
        <taxon>Viridiplantae</taxon>
        <taxon>Streptophyta</taxon>
        <taxon>Embryophyta</taxon>
        <taxon>Tracheophyta</taxon>
        <taxon>Spermatophyta</taxon>
        <taxon>Magnoliopsida</taxon>
        <taxon>eudicotyledons</taxon>
        <taxon>Gunneridae</taxon>
        <taxon>Pentapetalae</taxon>
        <taxon>asterids</taxon>
        <taxon>campanulids</taxon>
        <taxon>Asterales</taxon>
        <taxon>Asteraceae</taxon>
        <taxon>Asteroideae</taxon>
        <taxon>Anthemideae</taxon>
        <taxon>Anthemidinae</taxon>
        <taxon>Tanacetum</taxon>
    </lineage>
</organism>
<reference evidence="3" key="1">
    <citation type="journal article" date="2022" name="Int. J. Mol. Sci.">
        <title>Draft Genome of Tanacetum Coccineum: Genomic Comparison of Closely Related Tanacetum-Family Plants.</title>
        <authorList>
            <person name="Yamashiro T."/>
            <person name="Shiraishi A."/>
            <person name="Nakayama K."/>
            <person name="Satake H."/>
        </authorList>
    </citation>
    <scope>NUCLEOTIDE SEQUENCE</scope>
</reference>
<proteinExistence type="predicted"/>
<evidence type="ECO:0000256" key="1">
    <source>
        <dbReference type="PROSITE-ProRule" id="PRU00042"/>
    </source>
</evidence>
<dbReference type="PROSITE" id="PS50157">
    <property type="entry name" value="ZINC_FINGER_C2H2_2"/>
    <property type="match status" value="1"/>
</dbReference>
<feature type="domain" description="C2H2-type" evidence="2">
    <location>
        <begin position="4"/>
        <end position="31"/>
    </location>
</feature>